<comment type="subcellular location">
    <subcellularLocation>
        <location evidence="1">Cell membrane</location>
        <topology evidence="1">Multi-pass membrane protein</topology>
    </subcellularLocation>
</comment>
<dbReference type="GO" id="GO:0140359">
    <property type="term" value="F:ABC-type transporter activity"/>
    <property type="evidence" value="ECO:0007669"/>
    <property type="project" value="InterPro"/>
</dbReference>
<feature type="transmembrane region" description="Helical" evidence="6">
    <location>
        <begin position="222"/>
        <end position="250"/>
    </location>
</feature>
<evidence type="ECO:0000256" key="1">
    <source>
        <dbReference type="ARBA" id="ARBA00004651"/>
    </source>
</evidence>
<evidence type="ECO:0000259" key="7">
    <source>
        <dbReference type="Pfam" id="PF12698"/>
    </source>
</evidence>
<feature type="transmembrane region" description="Helical" evidence="6">
    <location>
        <begin position="345"/>
        <end position="374"/>
    </location>
</feature>
<evidence type="ECO:0000256" key="4">
    <source>
        <dbReference type="ARBA" id="ARBA00022989"/>
    </source>
</evidence>
<gene>
    <name evidence="8" type="ORF">M1R53_03920</name>
</gene>
<evidence type="ECO:0000256" key="5">
    <source>
        <dbReference type="ARBA" id="ARBA00023136"/>
    </source>
</evidence>
<dbReference type="PANTHER" id="PTHR30294:SF29">
    <property type="entry name" value="MULTIDRUG ABC TRANSPORTER PERMEASE YBHS-RELATED"/>
    <property type="match status" value="1"/>
</dbReference>
<dbReference type="GO" id="GO:0005886">
    <property type="term" value="C:plasma membrane"/>
    <property type="evidence" value="ECO:0007669"/>
    <property type="project" value="UniProtKB-SubCell"/>
</dbReference>
<dbReference type="Pfam" id="PF12698">
    <property type="entry name" value="ABC2_membrane_3"/>
    <property type="match status" value="1"/>
</dbReference>
<feature type="transmembrane region" description="Helical" evidence="6">
    <location>
        <begin position="306"/>
        <end position="325"/>
    </location>
</feature>
<proteinExistence type="predicted"/>
<dbReference type="RefSeq" id="WP_249243150.1">
    <property type="nucleotide sequence ID" value="NZ_CP096649.1"/>
</dbReference>
<keyword evidence="3 6" id="KW-0812">Transmembrane</keyword>
<evidence type="ECO:0000256" key="6">
    <source>
        <dbReference type="SAM" id="Phobius"/>
    </source>
</evidence>
<dbReference type="InterPro" id="IPR013525">
    <property type="entry name" value="ABC2_TM"/>
</dbReference>
<evidence type="ECO:0000256" key="3">
    <source>
        <dbReference type="ARBA" id="ARBA00022692"/>
    </source>
</evidence>
<feature type="transmembrane region" description="Helical" evidence="6">
    <location>
        <begin position="270"/>
        <end position="294"/>
    </location>
</feature>
<dbReference type="KEGG" id="fms:M1R53_03920"/>
<organism evidence="8 9">
    <name type="scientific">Fenollaria massiliensis</name>
    <dbReference type="NCBI Taxonomy" id="938288"/>
    <lineage>
        <taxon>Bacteria</taxon>
        <taxon>Bacillati</taxon>
        <taxon>Bacillota</taxon>
        <taxon>Clostridia</taxon>
        <taxon>Eubacteriales</taxon>
        <taxon>Fenollaria</taxon>
    </lineage>
</organism>
<accession>A0A9E7DKD6</accession>
<dbReference type="AlphaFoldDB" id="A0A9E7DKD6"/>
<evidence type="ECO:0000313" key="8">
    <source>
        <dbReference type="EMBL" id="UQK59802.1"/>
    </source>
</evidence>
<evidence type="ECO:0000313" key="9">
    <source>
        <dbReference type="Proteomes" id="UP000831151"/>
    </source>
</evidence>
<sequence length="411" mass="46348">MLNKIKLISSFEFKQLIKNKSYKITTAIFFALALLAAFAPRLIQGNLFKSITEEFNKTQKLGIIINDDGIDESELKSFLSNYEVHLYTDEEKLKDDVLSKELDRGAIIDAASIQKFVLNSKLTDMGDSLDGALNEYRYKKLIEAEGLDYSKIKALEANQYQINEVILGKDSKQNYFIIYILLFLLYMIILTYGQITATSVAKEKNDRTMELLITSTKPKYLILSKVLATVFSAVLQVSAIFIGFAVGYVFNKEYWSDIFSITSAPIQLVVTFILFMIAGFFLYLFIFATLGALVNKIEEVSQSISSATILIVLAYFGAIFALTTGSESSFVTFLSYFPLTSPFVMFIRAGMLNISIAEVAISFAILVISAYLIYKLACDIYRLGTLQYGNRMTLKQAFKALREDKKNKNNE</sequence>
<feature type="transmembrane region" description="Helical" evidence="6">
    <location>
        <begin position="176"/>
        <end position="201"/>
    </location>
</feature>
<evidence type="ECO:0000256" key="2">
    <source>
        <dbReference type="ARBA" id="ARBA00022475"/>
    </source>
</evidence>
<dbReference type="EMBL" id="CP096649">
    <property type="protein sequence ID" value="UQK59802.1"/>
    <property type="molecule type" value="Genomic_DNA"/>
</dbReference>
<dbReference type="InterPro" id="IPR051449">
    <property type="entry name" value="ABC-2_transporter_component"/>
</dbReference>
<keyword evidence="2" id="KW-1003">Cell membrane</keyword>
<keyword evidence="5 6" id="KW-0472">Membrane</keyword>
<dbReference type="PANTHER" id="PTHR30294">
    <property type="entry name" value="MEMBRANE COMPONENT OF ABC TRANSPORTER YHHJ-RELATED"/>
    <property type="match status" value="1"/>
</dbReference>
<keyword evidence="9" id="KW-1185">Reference proteome</keyword>
<name>A0A9E7DKD6_9FIRM</name>
<dbReference type="Proteomes" id="UP000831151">
    <property type="component" value="Chromosome"/>
</dbReference>
<keyword evidence="4 6" id="KW-1133">Transmembrane helix</keyword>
<reference evidence="8" key="1">
    <citation type="submission" date="2022-04" db="EMBL/GenBank/DDBJ databases">
        <title>Complete genome sequences of Ezakiella coagulans and Fenollaria massiliensis.</title>
        <authorList>
            <person name="France M.T."/>
            <person name="Clifford J."/>
            <person name="Narina S."/>
            <person name="Rutt L."/>
            <person name="Ravel J."/>
        </authorList>
    </citation>
    <scope>NUCLEOTIDE SEQUENCE</scope>
    <source>
        <strain evidence="8">C0061C2</strain>
    </source>
</reference>
<feature type="domain" description="ABC-2 type transporter transmembrane" evidence="7">
    <location>
        <begin position="29"/>
        <end position="373"/>
    </location>
</feature>
<protein>
    <submittedName>
        <fullName evidence="8">ABC transporter permease</fullName>
    </submittedName>
</protein>